<comment type="caution">
    <text evidence="2">The sequence shown here is derived from an EMBL/GenBank/DDBJ whole genome shotgun (WGS) entry which is preliminary data.</text>
</comment>
<name>A0A5C5XPF5_9BACT</name>
<reference evidence="2 3" key="1">
    <citation type="submission" date="2019-02" db="EMBL/GenBank/DDBJ databases">
        <title>Deep-cultivation of Planctomycetes and their phenomic and genomic characterization uncovers novel biology.</title>
        <authorList>
            <person name="Wiegand S."/>
            <person name="Jogler M."/>
            <person name="Boedeker C."/>
            <person name="Pinto D."/>
            <person name="Vollmers J."/>
            <person name="Rivas-Marin E."/>
            <person name="Kohn T."/>
            <person name="Peeters S.H."/>
            <person name="Heuer A."/>
            <person name="Rast P."/>
            <person name="Oberbeckmann S."/>
            <person name="Bunk B."/>
            <person name="Jeske O."/>
            <person name="Meyerdierks A."/>
            <person name="Storesund J.E."/>
            <person name="Kallscheuer N."/>
            <person name="Luecker S."/>
            <person name="Lage O.M."/>
            <person name="Pohl T."/>
            <person name="Merkel B.J."/>
            <person name="Hornburger P."/>
            <person name="Mueller R.-W."/>
            <person name="Bruemmer F."/>
            <person name="Labrenz M."/>
            <person name="Spormann A.M."/>
            <person name="Op Den Camp H."/>
            <person name="Overmann J."/>
            <person name="Amann R."/>
            <person name="Jetten M.S.M."/>
            <person name="Mascher T."/>
            <person name="Medema M.H."/>
            <person name="Devos D.P."/>
            <person name="Kaster A.-K."/>
            <person name="Ovreas L."/>
            <person name="Rohde M."/>
            <person name="Galperin M.Y."/>
            <person name="Jogler C."/>
        </authorList>
    </citation>
    <scope>NUCLEOTIDE SEQUENCE [LARGE SCALE GENOMIC DNA]</scope>
    <source>
        <strain evidence="2 3">CA85</strain>
    </source>
</reference>
<dbReference type="AlphaFoldDB" id="A0A5C5XPF5"/>
<gene>
    <name evidence="2" type="ORF">CA85_34430</name>
</gene>
<dbReference type="EMBL" id="SJPK01000008">
    <property type="protein sequence ID" value="TWT65097.1"/>
    <property type="molecule type" value="Genomic_DNA"/>
</dbReference>
<evidence type="ECO:0000256" key="1">
    <source>
        <dbReference type="SAM" id="MobiDB-lite"/>
    </source>
</evidence>
<evidence type="ECO:0000313" key="3">
    <source>
        <dbReference type="Proteomes" id="UP000318053"/>
    </source>
</evidence>
<proteinExistence type="predicted"/>
<protein>
    <submittedName>
        <fullName evidence="2">Uncharacterized protein</fullName>
    </submittedName>
</protein>
<evidence type="ECO:0000313" key="2">
    <source>
        <dbReference type="EMBL" id="TWT65097.1"/>
    </source>
</evidence>
<sequence length="59" mass="6662">MVKRLALIHRPVTSAEVFDSTGTHTRRRRVASREGQTPARLRAARNAGIPPAREKWQLS</sequence>
<dbReference type="Proteomes" id="UP000318053">
    <property type="component" value="Unassembled WGS sequence"/>
</dbReference>
<organism evidence="2 3">
    <name type="scientific">Allorhodopirellula solitaria</name>
    <dbReference type="NCBI Taxonomy" id="2527987"/>
    <lineage>
        <taxon>Bacteria</taxon>
        <taxon>Pseudomonadati</taxon>
        <taxon>Planctomycetota</taxon>
        <taxon>Planctomycetia</taxon>
        <taxon>Pirellulales</taxon>
        <taxon>Pirellulaceae</taxon>
        <taxon>Allorhodopirellula</taxon>
    </lineage>
</organism>
<accession>A0A5C5XPF5</accession>
<keyword evidence="3" id="KW-1185">Reference proteome</keyword>
<feature type="region of interest" description="Disordered" evidence="1">
    <location>
        <begin position="18"/>
        <end position="59"/>
    </location>
</feature>